<evidence type="ECO:0000313" key="8">
    <source>
        <dbReference type="EMBL" id="HEF64333.1"/>
    </source>
</evidence>
<dbReference type="FunFam" id="3.30.1360.40:FF:000001">
    <property type="entry name" value="Ribosome-recycling factor"/>
    <property type="match status" value="1"/>
</dbReference>
<name>A0A7C1K3Q4_THERO</name>
<dbReference type="HAMAP" id="MF_00040">
    <property type="entry name" value="RRF"/>
    <property type="match status" value="1"/>
</dbReference>
<evidence type="ECO:0000259" key="7">
    <source>
        <dbReference type="Pfam" id="PF01765"/>
    </source>
</evidence>
<gene>
    <name evidence="6" type="primary">frr</name>
    <name evidence="8" type="ORF">ENP47_01795</name>
</gene>
<sequence length="185" mass="21242">MIDEILRDAEQRMKKSIELLRQELAGIRAGRATPSLLEHLEVNYYGTPTPLNQLATISAPEARLLVVQVWDRNAVSAVEKAIRQSELGLNPSVDGQTLRIQLPPLTEERRRQLVKLVHEEVEETKVAIRNIRRDALADIKELLKTKQISEDDERRAEQRLQDLTNRYIGEAEKLGKQKEHDILEV</sequence>
<keyword evidence="3 6" id="KW-0963">Cytoplasm</keyword>
<feature type="domain" description="Ribosome recycling factor" evidence="7">
    <location>
        <begin position="20"/>
        <end position="183"/>
    </location>
</feature>
<organism evidence="8">
    <name type="scientific">Thermomicrobium roseum</name>
    <dbReference type="NCBI Taxonomy" id="500"/>
    <lineage>
        <taxon>Bacteria</taxon>
        <taxon>Pseudomonadati</taxon>
        <taxon>Thermomicrobiota</taxon>
        <taxon>Thermomicrobia</taxon>
        <taxon>Thermomicrobiales</taxon>
        <taxon>Thermomicrobiaceae</taxon>
        <taxon>Thermomicrobium</taxon>
    </lineage>
</organism>
<dbReference type="Gene3D" id="3.30.1360.40">
    <property type="match status" value="1"/>
</dbReference>
<keyword evidence="4 6" id="KW-0648">Protein biosynthesis</keyword>
<comment type="caution">
    <text evidence="8">The sequence shown here is derived from an EMBL/GenBank/DDBJ whole genome shotgun (WGS) entry which is preliminary data.</text>
</comment>
<dbReference type="GO" id="GO:0043023">
    <property type="term" value="F:ribosomal large subunit binding"/>
    <property type="evidence" value="ECO:0007669"/>
    <property type="project" value="TreeGrafter"/>
</dbReference>
<dbReference type="InterPro" id="IPR036191">
    <property type="entry name" value="RRF_sf"/>
</dbReference>
<dbReference type="NCBIfam" id="TIGR00496">
    <property type="entry name" value="frr"/>
    <property type="match status" value="1"/>
</dbReference>
<reference evidence="8" key="1">
    <citation type="journal article" date="2020" name="mSystems">
        <title>Genome- and Community-Level Interaction Insights into Carbon Utilization and Element Cycling Functions of Hydrothermarchaeota in Hydrothermal Sediment.</title>
        <authorList>
            <person name="Zhou Z."/>
            <person name="Liu Y."/>
            <person name="Xu W."/>
            <person name="Pan J."/>
            <person name="Luo Z.H."/>
            <person name="Li M."/>
        </authorList>
    </citation>
    <scope>NUCLEOTIDE SEQUENCE [LARGE SCALE GENOMIC DNA]</scope>
    <source>
        <strain evidence="8">SpSt-222</strain>
    </source>
</reference>
<evidence type="ECO:0000256" key="6">
    <source>
        <dbReference type="HAMAP-Rule" id="MF_00040"/>
    </source>
</evidence>
<evidence type="ECO:0000256" key="1">
    <source>
        <dbReference type="ARBA" id="ARBA00004496"/>
    </source>
</evidence>
<evidence type="ECO:0000256" key="5">
    <source>
        <dbReference type="ARBA" id="ARBA00025050"/>
    </source>
</evidence>
<dbReference type="EMBL" id="DSJL01000002">
    <property type="protein sequence ID" value="HEF64333.1"/>
    <property type="molecule type" value="Genomic_DNA"/>
</dbReference>
<comment type="function">
    <text evidence="5 6">Responsible for the release of ribosomes from messenger RNA at the termination of protein biosynthesis. May increase the efficiency of translation by recycling ribosomes from one round of translation to another.</text>
</comment>
<comment type="similarity">
    <text evidence="2 6">Belongs to the RRF family.</text>
</comment>
<dbReference type="Pfam" id="PF01765">
    <property type="entry name" value="RRF"/>
    <property type="match status" value="1"/>
</dbReference>
<dbReference type="InterPro" id="IPR002661">
    <property type="entry name" value="Ribosome_recyc_fac"/>
</dbReference>
<dbReference type="SUPFAM" id="SSF55194">
    <property type="entry name" value="Ribosome recycling factor, RRF"/>
    <property type="match status" value="1"/>
</dbReference>
<dbReference type="FunFam" id="1.10.132.20:FF:000001">
    <property type="entry name" value="Ribosome-recycling factor"/>
    <property type="match status" value="1"/>
</dbReference>
<dbReference type="GO" id="GO:0005737">
    <property type="term" value="C:cytoplasm"/>
    <property type="evidence" value="ECO:0007669"/>
    <property type="project" value="UniProtKB-SubCell"/>
</dbReference>
<proteinExistence type="inferred from homology"/>
<dbReference type="AlphaFoldDB" id="A0A7C1K3Q4"/>
<evidence type="ECO:0000256" key="2">
    <source>
        <dbReference type="ARBA" id="ARBA00005912"/>
    </source>
</evidence>
<dbReference type="PANTHER" id="PTHR20982:SF3">
    <property type="entry name" value="MITOCHONDRIAL RIBOSOME RECYCLING FACTOR PSEUDO 1"/>
    <property type="match status" value="1"/>
</dbReference>
<comment type="subcellular location">
    <subcellularLocation>
        <location evidence="1 6">Cytoplasm</location>
    </subcellularLocation>
</comment>
<evidence type="ECO:0000256" key="4">
    <source>
        <dbReference type="ARBA" id="ARBA00022917"/>
    </source>
</evidence>
<accession>A0A7C1K3Q4</accession>
<dbReference type="PANTHER" id="PTHR20982">
    <property type="entry name" value="RIBOSOME RECYCLING FACTOR"/>
    <property type="match status" value="1"/>
</dbReference>
<dbReference type="InterPro" id="IPR023584">
    <property type="entry name" value="Ribosome_recyc_fac_dom"/>
</dbReference>
<protein>
    <recommendedName>
        <fullName evidence="6">Ribosome-recycling factor</fullName>
        <shortName evidence="6">RRF</shortName>
    </recommendedName>
    <alternativeName>
        <fullName evidence="6">Ribosome-releasing factor</fullName>
    </alternativeName>
</protein>
<dbReference type="Gene3D" id="1.10.132.20">
    <property type="entry name" value="Ribosome-recycling factor"/>
    <property type="match status" value="1"/>
</dbReference>
<evidence type="ECO:0000256" key="3">
    <source>
        <dbReference type="ARBA" id="ARBA00022490"/>
    </source>
</evidence>
<dbReference type="CDD" id="cd00520">
    <property type="entry name" value="RRF"/>
    <property type="match status" value="1"/>
</dbReference>
<dbReference type="GO" id="GO:0006415">
    <property type="term" value="P:translational termination"/>
    <property type="evidence" value="ECO:0007669"/>
    <property type="project" value="UniProtKB-UniRule"/>
</dbReference>